<accession>A0A0N0DWG4</accession>
<keyword evidence="3" id="KW-1185">Reference proteome</keyword>
<dbReference type="RefSeq" id="XP_015660181.1">
    <property type="nucleotide sequence ID" value="XM_015801561.1"/>
</dbReference>
<feature type="compositionally biased region" description="Basic and acidic residues" evidence="1">
    <location>
        <begin position="122"/>
        <end position="137"/>
    </location>
</feature>
<protein>
    <submittedName>
        <fullName evidence="2">Uncharacterized protein</fullName>
    </submittedName>
</protein>
<feature type="compositionally biased region" description="Polar residues" evidence="1">
    <location>
        <begin position="103"/>
        <end position="112"/>
    </location>
</feature>
<comment type="caution">
    <text evidence="2">The sequence shown here is derived from an EMBL/GenBank/DDBJ whole genome shotgun (WGS) entry which is preliminary data.</text>
</comment>
<feature type="region of interest" description="Disordered" evidence="1">
    <location>
        <begin position="92"/>
        <end position="152"/>
    </location>
</feature>
<reference evidence="2 3" key="1">
    <citation type="submission" date="2015-07" db="EMBL/GenBank/DDBJ databases">
        <title>High-quality genome of monoxenous trypanosomatid Leptomonas pyrrhocoris.</title>
        <authorList>
            <person name="Flegontov P."/>
            <person name="Butenko A."/>
            <person name="Firsov S."/>
            <person name="Vlcek C."/>
            <person name="Logacheva M.D."/>
            <person name="Field M."/>
            <person name="Filatov D."/>
            <person name="Flegontova O."/>
            <person name="Gerasimov E."/>
            <person name="Jackson A.P."/>
            <person name="Kelly S."/>
            <person name="Opperdoes F."/>
            <person name="O'Reilly A."/>
            <person name="Votypka J."/>
            <person name="Yurchenko V."/>
            <person name="Lukes J."/>
        </authorList>
    </citation>
    <scope>NUCLEOTIDE SEQUENCE [LARGE SCALE GENOMIC DNA]</scope>
    <source>
        <strain evidence="2">H10</strain>
    </source>
</reference>
<dbReference type="EMBL" id="LGTL01000006">
    <property type="protein sequence ID" value="KPA81742.1"/>
    <property type="molecule type" value="Genomic_DNA"/>
</dbReference>
<name>A0A0N0DWG4_LEPPY</name>
<dbReference type="OMA" id="DNCVQPF"/>
<feature type="compositionally biased region" description="Low complexity" evidence="1">
    <location>
        <begin position="312"/>
        <end position="332"/>
    </location>
</feature>
<dbReference type="GeneID" id="26904323"/>
<gene>
    <name evidence="2" type="ORF">ABB37_04032</name>
</gene>
<dbReference type="Proteomes" id="UP000037923">
    <property type="component" value="Unassembled WGS sequence"/>
</dbReference>
<sequence length="407" mass="43369">MSDAPPPHVEGDATQRFYHKQRTCGEPTVHAALASCSPHDSLSASAPFAQDAALDSLEAFLNSREEDALELLATFTQLTEQDKVKALAQLEGEVPSEDGGNKSDPSGASNTPARKPAASYAEVRRRLQERERERQRAEQQQQQQRGKETSVRYVDASNGVSYADTVFTHCAGNPGCVEAEEDVLVTVELGEGTHTGNLVAFFDSGVTDVSTSFDNFFTETAAVVAPAACGGAVHSTGTPTFSPCTSSRIVPTASCAPLTLDEILAVDCEGERADSLPKITASKAFAHRAAEAPQAEIGTEAVDEGHDNGRGASASTSSSSSSSLSDVSSVSLPGLHDSDDTHVEGVRTQHIAEKTKAEALRFELAADLHEVIAEHDDCVQPFALDPLFDYDADIFGEAFRTERAWRQ</sequence>
<dbReference type="OrthoDB" id="273741at2759"/>
<evidence type="ECO:0000256" key="1">
    <source>
        <dbReference type="SAM" id="MobiDB-lite"/>
    </source>
</evidence>
<evidence type="ECO:0000313" key="2">
    <source>
        <dbReference type="EMBL" id="KPA81742.1"/>
    </source>
</evidence>
<dbReference type="AlphaFoldDB" id="A0A0N0DWG4"/>
<feature type="region of interest" description="Disordered" evidence="1">
    <location>
        <begin position="290"/>
        <end position="341"/>
    </location>
</feature>
<organism evidence="2 3">
    <name type="scientific">Leptomonas pyrrhocoris</name>
    <name type="common">Firebug parasite</name>
    <dbReference type="NCBI Taxonomy" id="157538"/>
    <lineage>
        <taxon>Eukaryota</taxon>
        <taxon>Discoba</taxon>
        <taxon>Euglenozoa</taxon>
        <taxon>Kinetoplastea</taxon>
        <taxon>Metakinetoplastina</taxon>
        <taxon>Trypanosomatida</taxon>
        <taxon>Trypanosomatidae</taxon>
        <taxon>Leishmaniinae</taxon>
        <taxon>Leptomonas</taxon>
    </lineage>
</organism>
<dbReference type="VEuPathDB" id="TriTrypDB:LpyrH10_06_4020"/>
<proteinExistence type="predicted"/>
<evidence type="ECO:0000313" key="3">
    <source>
        <dbReference type="Proteomes" id="UP000037923"/>
    </source>
</evidence>